<reference evidence="4 6" key="2">
    <citation type="submission" date="2019-03" db="EMBL/GenBank/DDBJ databases">
        <title>Genomic Encyclopedia of Archaeal and Bacterial Type Strains, Phase II (KMG-II): from individual species to whole genera.</title>
        <authorList>
            <person name="Goeker M."/>
        </authorList>
    </citation>
    <scope>NUCLEOTIDE SEQUENCE [LARGE SCALE GENOMIC DNA]</scope>
    <source>
        <strain evidence="4 6">DSM 15235</strain>
    </source>
</reference>
<evidence type="ECO:0000256" key="1">
    <source>
        <dbReference type="SAM" id="MobiDB-lite"/>
    </source>
</evidence>
<dbReference type="AlphaFoldDB" id="A0A3N0VYZ7"/>
<dbReference type="Proteomes" id="UP000295709">
    <property type="component" value="Unassembled WGS sequence"/>
</dbReference>
<feature type="domain" description="ATPase AAA-type core" evidence="2">
    <location>
        <begin position="166"/>
        <end position="294"/>
    </location>
</feature>
<dbReference type="GO" id="GO:0016887">
    <property type="term" value="F:ATP hydrolysis activity"/>
    <property type="evidence" value="ECO:0007669"/>
    <property type="project" value="InterPro"/>
</dbReference>
<dbReference type="InterPro" id="IPR050168">
    <property type="entry name" value="AAA_ATPase_domain"/>
</dbReference>
<dbReference type="Proteomes" id="UP000269375">
    <property type="component" value="Unassembled WGS sequence"/>
</dbReference>
<dbReference type="InterPro" id="IPR003959">
    <property type="entry name" value="ATPase_AAA_core"/>
</dbReference>
<reference evidence="5" key="1">
    <citation type="submission" date="2018-11" db="EMBL/GenBank/DDBJ databases">
        <title>Proposal to divide the Flavobacteriaceae and reorganize its genera based on Amino Acid Identity values calculated from whole genome sequences.</title>
        <authorList>
            <person name="Nicholson A.C."/>
            <person name="Gulvik C.A."/>
            <person name="Whitney A.M."/>
            <person name="Humrighouse B.W."/>
            <person name="Bell M."/>
            <person name="Holmes B."/>
            <person name="Steigerwalt A."/>
            <person name="Villarma A."/>
            <person name="Sheth M."/>
            <person name="Batra D."/>
            <person name="Pryor J."/>
            <person name="Bernardet J.-F."/>
            <person name="Hugo C."/>
            <person name="Kampfer P."/>
            <person name="Newman J."/>
            <person name="Mcquiston J.R."/>
        </authorList>
    </citation>
    <scope>NUCLEOTIDE SEQUENCE [LARGE SCALE GENOMIC DNA]</scope>
    <source>
        <strain evidence="5">DSM 15235</strain>
    </source>
</reference>
<dbReference type="OrthoDB" id="1267583at2"/>
<dbReference type="EMBL" id="SOQW01000002">
    <property type="protein sequence ID" value="TDX92802.1"/>
    <property type="molecule type" value="Genomic_DNA"/>
</dbReference>
<dbReference type="InterPro" id="IPR027417">
    <property type="entry name" value="P-loop_NTPase"/>
</dbReference>
<proteinExistence type="predicted"/>
<evidence type="ECO:0000313" key="3">
    <source>
        <dbReference type="EMBL" id="ROH98009.1"/>
    </source>
</evidence>
<feature type="region of interest" description="Disordered" evidence="1">
    <location>
        <begin position="440"/>
        <end position="460"/>
    </location>
</feature>
<dbReference type="Gene3D" id="3.40.50.300">
    <property type="entry name" value="P-loop containing nucleotide triphosphate hydrolases"/>
    <property type="match status" value="1"/>
</dbReference>
<evidence type="ECO:0000313" key="4">
    <source>
        <dbReference type="EMBL" id="TDX92802.1"/>
    </source>
</evidence>
<comment type="caution">
    <text evidence="3">The sequence shown here is derived from an EMBL/GenBank/DDBJ whole genome shotgun (WGS) entry which is preliminary data.</text>
</comment>
<accession>A0A3N0VYZ7</accession>
<name>A0A3N0VYZ7_9FLAO</name>
<dbReference type="SUPFAM" id="SSF52540">
    <property type="entry name" value="P-loop containing nucleoside triphosphate hydrolases"/>
    <property type="match status" value="1"/>
</dbReference>
<dbReference type="Gene3D" id="1.10.8.60">
    <property type="match status" value="1"/>
</dbReference>
<evidence type="ECO:0000259" key="2">
    <source>
        <dbReference type="Pfam" id="PF00004"/>
    </source>
</evidence>
<gene>
    <name evidence="4" type="ORF">BCF50_1743</name>
    <name evidence="3" type="ORF">EGI05_11725</name>
</gene>
<protein>
    <submittedName>
        <fullName evidence="3">AAA family ATPase</fullName>
    </submittedName>
    <submittedName>
        <fullName evidence="4">ATPase family protein associated with various cellular activities (AAA)</fullName>
    </submittedName>
</protein>
<evidence type="ECO:0000313" key="6">
    <source>
        <dbReference type="Proteomes" id="UP000295709"/>
    </source>
</evidence>
<sequence>MKLIELAKELKISAEAIKRFIQDFDLELGGCISTNFEVTEDFEKFARENVDFLKLYEKDLDKNKTLEQIAETINQPKEKIEKAIKEDHTNIFDNGFFRSSISSYGIDNKLGGNYKFVYDYFGHKTSLQHRDFIGYRDLFFYISGVLEPFLNPKQITDWGIHKPAGIILYGPPGSGKIFWANKIAEIIGYQFKEVKKHYLGTSFIDGNRTNFNDFLVSMMQEDKVLLFLEDFDEIMMARNAETNVASCNLETQEIILHYIGKFEQEDLLMVGSANSIAEIDEEILAPGRFDVMIPVFPPNASERSEIILYAMTKELQEDSLLYTILKNNKADKIPFWHGVSSQMKAFSNTMVIDFTQSLKKRIKNLYSRTRNEKLKIDQSLLNGALRDAAAKLTEEYLDQIARFLNDVIINNYDDFKNRVIALKNELDAYKVVEMPRRAIGFQHNGEDENNENEPQKDSSK</sequence>
<dbReference type="RefSeq" id="WP_123263204.1">
    <property type="nucleotide sequence ID" value="NZ_RJTX01000002.1"/>
</dbReference>
<evidence type="ECO:0000313" key="5">
    <source>
        <dbReference type="Proteomes" id="UP000269375"/>
    </source>
</evidence>
<dbReference type="Pfam" id="PF00004">
    <property type="entry name" value="AAA"/>
    <property type="match status" value="1"/>
</dbReference>
<dbReference type="PANTHER" id="PTHR23077">
    <property type="entry name" value="AAA-FAMILY ATPASE"/>
    <property type="match status" value="1"/>
</dbReference>
<keyword evidence="6" id="KW-1185">Reference proteome</keyword>
<dbReference type="GO" id="GO:0005524">
    <property type="term" value="F:ATP binding"/>
    <property type="evidence" value="ECO:0007669"/>
    <property type="project" value="InterPro"/>
</dbReference>
<dbReference type="EMBL" id="RJTX01000002">
    <property type="protein sequence ID" value="ROH98009.1"/>
    <property type="molecule type" value="Genomic_DNA"/>
</dbReference>
<organism evidence="3 5">
    <name type="scientific">Chryseobacterium daecheongense</name>
    <dbReference type="NCBI Taxonomy" id="192389"/>
    <lineage>
        <taxon>Bacteria</taxon>
        <taxon>Pseudomonadati</taxon>
        <taxon>Bacteroidota</taxon>
        <taxon>Flavobacteriia</taxon>
        <taxon>Flavobacteriales</taxon>
        <taxon>Weeksellaceae</taxon>
        <taxon>Chryseobacterium group</taxon>
        <taxon>Chryseobacterium</taxon>
    </lineage>
</organism>